<dbReference type="Proteomes" id="UP000182719">
    <property type="component" value="Unassembled WGS sequence"/>
</dbReference>
<sequence>MGLKLGGFLKELGGRIGASPQGIAQYARSPLGQKALWAELSRVTGALSTALGQQLARLGQLGGTGKLLSAFSGFASRFLGPATHLLSHSGLNGLWGFLQRAGTPRELLSMTQQLMAARRACPAQNPTTELMANRNVFQLIAYRHAQTLKQHIQDR</sequence>
<gene>
    <name evidence="1" type="ORF">SAMN05444354_101737</name>
</gene>
<dbReference type="OrthoDB" id="5525252at2"/>
<dbReference type="AlphaFoldDB" id="A0A1H7HJI7"/>
<protein>
    <submittedName>
        <fullName evidence="1">Uncharacterized protein</fullName>
    </submittedName>
</protein>
<evidence type="ECO:0000313" key="1">
    <source>
        <dbReference type="EMBL" id="SEK50454.1"/>
    </source>
</evidence>
<accession>A0A1H7HJI7</accession>
<dbReference type="EMBL" id="FOAP01000001">
    <property type="protein sequence ID" value="SEK50454.1"/>
    <property type="molecule type" value="Genomic_DNA"/>
</dbReference>
<proteinExistence type="predicted"/>
<organism evidence="1 2">
    <name type="scientific">Stigmatella aurantiaca</name>
    <dbReference type="NCBI Taxonomy" id="41"/>
    <lineage>
        <taxon>Bacteria</taxon>
        <taxon>Pseudomonadati</taxon>
        <taxon>Myxococcota</taxon>
        <taxon>Myxococcia</taxon>
        <taxon>Myxococcales</taxon>
        <taxon>Cystobacterineae</taxon>
        <taxon>Archangiaceae</taxon>
        <taxon>Stigmatella</taxon>
    </lineage>
</organism>
<evidence type="ECO:0000313" key="2">
    <source>
        <dbReference type="Proteomes" id="UP000182719"/>
    </source>
</evidence>
<reference evidence="2" key="1">
    <citation type="submission" date="2016-10" db="EMBL/GenBank/DDBJ databases">
        <authorList>
            <person name="Varghese N."/>
            <person name="Submissions S."/>
        </authorList>
    </citation>
    <scope>NUCLEOTIDE SEQUENCE [LARGE SCALE GENOMIC DNA]</scope>
    <source>
        <strain evidence="2">DSM 17044</strain>
    </source>
</reference>
<dbReference type="RefSeq" id="WP_075004932.1">
    <property type="nucleotide sequence ID" value="NZ_FOAP01000001.1"/>
</dbReference>
<name>A0A1H7HJI7_STIAU</name>
<keyword evidence="2" id="KW-1185">Reference proteome</keyword>